<dbReference type="AlphaFoldDB" id="A0A7I8VIE1"/>
<keyword evidence="9" id="KW-1185">Reference proteome</keyword>
<sequence>MVEGGMKCVKYLLFTFNLLFFFAGLALIIAGAVVQTRFREYIAFFGNNFSAAAIVLIVVGGIILLIGFFGCCGAYKESYCMTMTFAVILGLIFVLEIAVGIGAAVMKNKVRKIIEDKMTESMKNYNDDHEGVKKAWDSMQEKFECCGVKNSTDWNTTVPDSCDCPADKKTDEKICHKEDGKDIFKRGCIDGISEWVEKNVVVVVGVGIGFAFLQLFGIYAAKKLADAILKGYHSV</sequence>
<dbReference type="SUPFAM" id="SSF48652">
    <property type="entry name" value="Tetraspanin"/>
    <property type="match status" value="1"/>
</dbReference>
<comment type="similarity">
    <text evidence="2 7">Belongs to the tetraspanin (TM4SF) family.</text>
</comment>
<protein>
    <recommendedName>
        <fullName evidence="7">Tetraspanin</fullName>
    </recommendedName>
</protein>
<dbReference type="PANTHER" id="PTHR19282">
    <property type="entry name" value="TETRASPANIN"/>
    <property type="match status" value="1"/>
</dbReference>
<accession>A0A7I8VIE1</accession>
<dbReference type="InterPro" id="IPR018499">
    <property type="entry name" value="Tetraspanin/Peripherin"/>
</dbReference>
<dbReference type="InterPro" id="IPR008952">
    <property type="entry name" value="Tetraspanin_EC2_sf"/>
</dbReference>
<dbReference type="Gene3D" id="1.10.1450.10">
    <property type="entry name" value="Tetraspanin"/>
    <property type="match status" value="1"/>
</dbReference>
<keyword evidence="3 7" id="KW-0812">Transmembrane</keyword>
<reference evidence="8 9" key="1">
    <citation type="submission" date="2020-08" db="EMBL/GenBank/DDBJ databases">
        <authorList>
            <person name="Hejnol A."/>
        </authorList>
    </citation>
    <scope>NUCLEOTIDE SEQUENCE [LARGE SCALE GENOMIC DNA]</scope>
</reference>
<dbReference type="InterPro" id="IPR000301">
    <property type="entry name" value="Tetraspanin_animals"/>
</dbReference>
<evidence type="ECO:0000256" key="3">
    <source>
        <dbReference type="ARBA" id="ARBA00022692"/>
    </source>
</evidence>
<feature type="disulfide bond" evidence="6">
    <location>
        <begin position="146"/>
        <end position="164"/>
    </location>
</feature>
<feature type="transmembrane region" description="Helical" evidence="7">
    <location>
        <begin position="49"/>
        <end position="71"/>
    </location>
</feature>
<keyword evidence="6" id="KW-1015">Disulfide bond</keyword>
<dbReference type="EMBL" id="CAJFCJ010000006">
    <property type="protein sequence ID" value="CAD5115798.1"/>
    <property type="molecule type" value="Genomic_DNA"/>
</dbReference>
<evidence type="ECO:0000256" key="5">
    <source>
        <dbReference type="ARBA" id="ARBA00023136"/>
    </source>
</evidence>
<dbReference type="PIRSF" id="PIRSF002419">
    <property type="entry name" value="Tetraspanin"/>
    <property type="match status" value="1"/>
</dbReference>
<comment type="caution">
    <text evidence="8">The sequence shown here is derived from an EMBL/GenBank/DDBJ whole genome shotgun (WGS) entry which is preliminary data.</text>
</comment>
<evidence type="ECO:0000256" key="6">
    <source>
        <dbReference type="PIRSR" id="PIRSR002419-1"/>
    </source>
</evidence>
<dbReference type="Proteomes" id="UP000549394">
    <property type="component" value="Unassembled WGS sequence"/>
</dbReference>
<feature type="disulfide bond" evidence="6">
    <location>
        <begin position="145"/>
        <end position="175"/>
    </location>
</feature>
<proteinExistence type="inferred from homology"/>
<evidence type="ECO:0000256" key="4">
    <source>
        <dbReference type="ARBA" id="ARBA00022989"/>
    </source>
</evidence>
<keyword evidence="4 7" id="KW-1133">Transmembrane helix</keyword>
<organism evidence="8 9">
    <name type="scientific">Dimorphilus gyrociliatus</name>
    <dbReference type="NCBI Taxonomy" id="2664684"/>
    <lineage>
        <taxon>Eukaryota</taxon>
        <taxon>Metazoa</taxon>
        <taxon>Spiralia</taxon>
        <taxon>Lophotrochozoa</taxon>
        <taxon>Annelida</taxon>
        <taxon>Polychaeta</taxon>
        <taxon>Polychaeta incertae sedis</taxon>
        <taxon>Dinophilidae</taxon>
        <taxon>Dimorphilus</taxon>
    </lineage>
</organism>
<feature type="transmembrane region" description="Helical" evidence="7">
    <location>
        <begin position="12"/>
        <end position="34"/>
    </location>
</feature>
<evidence type="ECO:0000313" key="9">
    <source>
        <dbReference type="Proteomes" id="UP000549394"/>
    </source>
</evidence>
<name>A0A7I8VIE1_9ANNE</name>
<dbReference type="PANTHER" id="PTHR19282:SF456">
    <property type="entry name" value="CD63 MOLECULE"/>
    <property type="match status" value="1"/>
</dbReference>
<dbReference type="GO" id="GO:0005886">
    <property type="term" value="C:plasma membrane"/>
    <property type="evidence" value="ECO:0007669"/>
    <property type="project" value="TreeGrafter"/>
</dbReference>
<dbReference type="OrthoDB" id="10033535at2759"/>
<comment type="subcellular location">
    <subcellularLocation>
        <location evidence="1 7">Membrane</location>
        <topology evidence="1 7">Multi-pass membrane protein</topology>
    </subcellularLocation>
</comment>
<evidence type="ECO:0000313" key="8">
    <source>
        <dbReference type="EMBL" id="CAD5115798.1"/>
    </source>
</evidence>
<keyword evidence="5 7" id="KW-0472">Membrane</keyword>
<feature type="transmembrane region" description="Helical" evidence="7">
    <location>
        <begin position="83"/>
        <end position="106"/>
    </location>
</feature>
<evidence type="ECO:0000256" key="2">
    <source>
        <dbReference type="ARBA" id="ARBA00006840"/>
    </source>
</evidence>
<dbReference type="PRINTS" id="PR00259">
    <property type="entry name" value="TMFOUR"/>
</dbReference>
<feature type="transmembrane region" description="Helical" evidence="7">
    <location>
        <begin position="200"/>
        <end position="221"/>
    </location>
</feature>
<evidence type="ECO:0000256" key="7">
    <source>
        <dbReference type="RuleBase" id="RU361218"/>
    </source>
</evidence>
<dbReference type="Pfam" id="PF00335">
    <property type="entry name" value="Tetraspanin"/>
    <property type="match status" value="1"/>
</dbReference>
<evidence type="ECO:0000256" key="1">
    <source>
        <dbReference type="ARBA" id="ARBA00004141"/>
    </source>
</evidence>
<gene>
    <name evidence="8" type="ORF">DGYR_LOCUS4496</name>
</gene>
<dbReference type="CDD" id="cd03127">
    <property type="entry name" value="tetraspanin_LEL"/>
    <property type="match status" value="1"/>
</dbReference>